<dbReference type="GO" id="GO:0019353">
    <property type="term" value="P:protoporphyrinogen IX biosynthetic process from glutamate"/>
    <property type="evidence" value="ECO:0007669"/>
    <property type="project" value="TreeGrafter"/>
</dbReference>
<dbReference type="NCBIfam" id="TIGR00212">
    <property type="entry name" value="hemC"/>
    <property type="match status" value="1"/>
</dbReference>
<dbReference type="InterPro" id="IPR015896">
    <property type="entry name" value="4pyrrol_synth_GluRdtase_dimer"/>
</dbReference>
<feature type="region of interest" description="Disordered" evidence="15">
    <location>
        <begin position="930"/>
        <end position="963"/>
    </location>
</feature>
<keyword evidence="22" id="KW-1185">Reference proteome</keyword>
<evidence type="ECO:0000256" key="12">
    <source>
        <dbReference type="HAMAP-Rule" id="MF_00087"/>
    </source>
</evidence>
<feature type="domain" description="Glutamyl-tRNA reductase N-terminal" evidence="20">
    <location>
        <begin position="6"/>
        <end position="156"/>
    </location>
</feature>
<evidence type="ECO:0000256" key="9">
    <source>
        <dbReference type="ARBA" id="ARBA00023244"/>
    </source>
</evidence>
<feature type="domain" description="Tetrapyrrole biosynthesis glutamyl-tRNA reductase dimerisation" evidence="16">
    <location>
        <begin position="330"/>
        <end position="431"/>
    </location>
</feature>
<accession>A0A1X6XHA0</accession>
<evidence type="ECO:0000256" key="8">
    <source>
        <dbReference type="ARBA" id="ARBA00023002"/>
    </source>
</evidence>
<dbReference type="GO" id="GO:0004418">
    <property type="term" value="F:hydroxymethylbilane synthase activity"/>
    <property type="evidence" value="ECO:0007669"/>
    <property type="project" value="UniProtKB-UniRule"/>
</dbReference>
<comment type="subunit">
    <text evidence="5 13">Monomer.</text>
</comment>
<organism evidence="21 22">
    <name type="scientific">Brevibacterium yomogidense</name>
    <dbReference type="NCBI Taxonomy" id="946573"/>
    <lineage>
        <taxon>Bacteria</taxon>
        <taxon>Bacillati</taxon>
        <taxon>Actinomycetota</taxon>
        <taxon>Actinomycetes</taxon>
        <taxon>Micrococcales</taxon>
        <taxon>Brevibacteriaceae</taxon>
        <taxon>Brevibacterium</taxon>
    </lineage>
</organism>
<evidence type="ECO:0000256" key="3">
    <source>
        <dbReference type="ARBA" id="ARBA00005638"/>
    </source>
</evidence>
<dbReference type="InterPro" id="IPR022419">
    <property type="entry name" value="Porphobilin_deaminase_cofac_BS"/>
</dbReference>
<dbReference type="SUPFAM" id="SSF54782">
    <property type="entry name" value="Porphobilinogen deaminase (hydroxymethylbilane synthase), C-terminal domain"/>
    <property type="match status" value="1"/>
</dbReference>
<dbReference type="PROSITE" id="PS00533">
    <property type="entry name" value="PORPHOBILINOGEN_DEAM"/>
    <property type="match status" value="1"/>
</dbReference>
<name>A0A1X6XHA0_9MICO</name>
<feature type="compositionally biased region" description="Low complexity" evidence="15">
    <location>
        <begin position="553"/>
        <end position="569"/>
    </location>
</feature>
<dbReference type="Gene3D" id="3.30.460.30">
    <property type="entry name" value="Glutamyl-tRNA reductase, N-terminal domain"/>
    <property type="match status" value="1"/>
</dbReference>
<feature type="binding site" evidence="12">
    <location>
        <position position="109"/>
    </location>
    <ligand>
        <name>substrate</name>
    </ligand>
</feature>
<feature type="active site" description="Nucleophile" evidence="12">
    <location>
        <position position="50"/>
    </location>
</feature>
<dbReference type="Pfam" id="PF01379">
    <property type="entry name" value="Porphobil_deam"/>
    <property type="match status" value="1"/>
</dbReference>
<comment type="cofactor">
    <cofactor evidence="13">
        <name>dipyrromethane</name>
        <dbReference type="ChEBI" id="CHEBI:60342"/>
    </cofactor>
    <text evidence="13">Binds 1 dipyrromethane group covalently.</text>
</comment>
<comment type="similarity">
    <text evidence="3 13">Belongs to the HMBS family.</text>
</comment>
<dbReference type="EC" id="2.5.1.61" evidence="13"/>
<dbReference type="InterPro" id="IPR018214">
    <property type="entry name" value="GluRdtase_CS"/>
</dbReference>
<comment type="catalytic activity">
    <reaction evidence="11 13">
        <text>4 porphobilinogen + H2O = hydroxymethylbilane + 4 NH4(+)</text>
        <dbReference type="Rhea" id="RHEA:13185"/>
        <dbReference type="ChEBI" id="CHEBI:15377"/>
        <dbReference type="ChEBI" id="CHEBI:28938"/>
        <dbReference type="ChEBI" id="CHEBI:57845"/>
        <dbReference type="ChEBI" id="CHEBI:58126"/>
        <dbReference type="EC" id="2.5.1.61"/>
    </reaction>
</comment>
<keyword evidence="9 12" id="KW-0627">Porphyrin biosynthesis</keyword>
<dbReference type="AlphaFoldDB" id="A0A1X6XHA0"/>
<evidence type="ECO:0000256" key="1">
    <source>
        <dbReference type="ARBA" id="ARBA00002869"/>
    </source>
</evidence>
<evidence type="ECO:0000256" key="6">
    <source>
        <dbReference type="ARBA" id="ARBA00022679"/>
    </source>
</evidence>
<dbReference type="InterPro" id="IPR006151">
    <property type="entry name" value="Shikm_DH/Glu-tRNA_Rdtase"/>
</dbReference>
<dbReference type="Pfam" id="PF03900">
    <property type="entry name" value="Porphobil_deamC"/>
    <property type="match status" value="1"/>
</dbReference>
<feature type="domain" description="Porphobilinogen deaminase N-terminal" evidence="17">
    <location>
        <begin position="601"/>
        <end position="805"/>
    </location>
</feature>
<dbReference type="HAMAP" id="MF_00260">
    <property type="entry name" value="Porphobil_deam"/>
    <property type="match status" value="1"/>
</dbReference>
<feature type="region of interest" description="Disordered" evidence="15">
    <location>
        <begin position="553"/>
        <end position="572"/>
    </location>
</feature>
<evidence type="ECO:0000259" key="19">
    <source>
        <dbReference type="Pfam" id="PF03900"/>
    </source>
</evidence>
<evidence type="ECO:0000256" key="4">
    <source>
        <dbReference type="ARBA" id="ARBA00005916"/>
    </source>
</evidence>
<dbReference type="SUPFAM" id="SSF69742">
    <property type="entry name" value="Glutamyl tRNA-reductase catalytic, N-terminal domain"/>
    <property type="match status" value="1"/>
</dbReference>
<dbReference type="SUPFAM" id="SSF53850">
    <property type="entry name" value="Periplasmic binding protein-like II"/>
    <property type="match status" value="1"/>
</dbReference>
<keyword evidence="7 12" id="KW-0521">NADP</keyword>
<dbReference type="GO" id="GO:0008883">
    <property type="term" value="F:glutamyl-tRNA reductase activity"/>
    <property type="evidence" value="ECO:0007669"/>
    <property type="project" value="UniProtKB-UniRule"/>
</dbReference>
<evidence type="ECO:0000313" key="22">
    <source>
        <dbReference type="Proteomes" id="UP000196581"/>
    </source>
</evidence>
<dbReference type="GO" id="GO:0005737">
    <property type="term" value="C:cytoplasm"/>
    <property type="evidence" value="ECO:0007669"/>
    <property type="project" value="UniProtKB-UniRule"/>
</dbReference>
<dbReference type="Pfam" id="PF00745">
    <property type="entry name" value="GlutR_dimer"/>
    <property type="match status" value="1"/>
</dbReference>
<feature type="domain" description="Quinate/shikimate 5-dehydrogenase/glutamyl-tRNA reductase" evidence="18">
    <location>
        <begin position="177"/>
        <end position="310"/>
    </location>
</feature>
<dbReference type="InterPro" id="IPR015895">
    <property type="entry name" value="4pyrrol_synth_GluRdtase_N"/>
</dbReference>
<evidence type="ECO:0000256" key="11">
    <source>
        <dbReference type="ARBA" id="ARBA00048169"/>
    </source>
</evidence>
<dbReference type="InterPro" id="IPR036453">
    <property type="entry name" value="GluRdtase_dimer_dom_sf"/>
</dbReference>
<dbReference type="Pfam" id="PF05201">
    <property type="entry name" value="GlutR_N"/>
    <property type="match status" value="1"/>
</dbReference>
<evidence type="ECO:0000256" key="10">
    <source>
        <dbReference type="ARBA" id="ARBA00047464"/>
    </source>
</evidence>
<dbReference type="Gene3D" id="3.40.190.10">
    <property type="entry name" value="Periplasmic binding protein-like II"/>
    <property type="match status" value="2"/>
</dbReference>
<dbReference type="FunFam" id="3.40.190.10:FF:000005">
    <property type="entry name" value="Porphobilinogen deaminase"/>
    <property type="match status" value="1"/>
</dbReference>
<keyword evidence="6 13" id="KW-0808">Transferase</keyword>
<dbReference type="FunFam" id="3.30.460.30:FF:000001">
    <property type="entry name" value="Glutamyl-tRNA reductase"/>
    <property type="match status" value="1"/>
</dbReference>
<comment type="subunit">
    <text evidence="12">Homodimer.</text>
</comment>
<dbReference type="Gene3D" id="3.40.50.720">
    <property type="entry name" value="NAD(P)-binding Rossmann-like Domain"/>
    <property type="match status" value="1"/>
</dbReference>
<dbReference type="InterPro" id="IPR036803">
    <property type="entry name" value="Porphobilinogen_deaminase_C_sf"/>
</dbReference>
<evidence type="ECO:0000259" key="17">
    <source>
        <dbReference type="Pfam" id="PF01379"/>
    </source>
</evidence>
<comment type="miscellaneous">
    <text evidence="12">During catalysis, the active site Cys acts as a nucleophile attacking the alpha-carbonyl group of tRNA-bound glutamate with the formation of a thioester intermediate between enzyme and glutamate, and the concomitant release of tRNA(Glu). The thioester intermediate is finally reduced by direct hydride transfer from NADPH, to form the product GSA.</text>
</comment>
<comment type="catalytic activity">
    <reaction evidence="10 12 14">
        <text>(S)-4-amino-5-oxopentanoate + tRNA(Glu) + NADP(+) = L-glutamyl-tRNA(Glu) + NADPH + H(+)</text>
        <dbReference type="Rhea" id="RHEA:12344"/>
        <dbReference type="Rhea" id="RHEA-COMP:9663"/>
        <dbReference type="Rhea" id="RHEA-COMP:9680"/>
        <dbReference type="ChEBI" id="CHEBI:15378"/>
        <dbReference type="ChEBI" id="CHEBI:57501"/>
        <dbReference type="ChEBI" id="CHEBI:57783"/>
        <dbReference type="ChEBI" id="CHEBI:58349"/>
        <dbReference type="ChEBI" id="CHEBI:78442"/>
        <dbReference type="ChEBI" id="CHEBI:78520"/>
        <dbReference type="EC" id="1.2.1.70"/>
    </reaction>
</comment>
<dbReference type="InterPro" id="IPR000343">
    <property type="entry name" value="4pyrrol_synth_GluRdtase"/>
</dbReference>
<evidence type="ECO:0000256" key="7">
    <source>
        <dbReference type="ARBA" id="ARBA00022857"/>
    </source>
</evidence>
<dbReference type="InterPro" id="IPR022417">
    <property type="entry name" value="Porphobilin_deaminase_N"/>
</dbReference>
<proteinExistence type="inferred from homology"/>
<feature type="domain" description="Porphobilinogen deaminase C-terminal" evidence="19">
    <location>
        <begin position="826"/>
        <end position="871"/>
    </location>
</feature>
<feature type="region of interest" description="Disordered" evidence="15">
    <location>
        <begin position="881"/>
        <end position="902"/>
    </location>
</feature>
<dbReference type="InterPro" id="IPR022418">
    <property type="entry name" value="Porphobilinogen_deaminase_C"/>
</dbReference>
<dbReference type="GO" id="GO:0050661">
    <property type="term" value="F:NADP binding"/>
    <property type="evidence" value="ECO:0007669"/>
    <property type="project" value="InterPro"/>
</dbReference>
<dbReference type="PANTHER" id="PTHR43013:SF1">
    <property type="entry name" value="GLUTAMYL-TRNA REDUCTASE"/>
    <property type="match status" value="1"/>
</dbReference>
<protein>
    <recommendedName>
        <fullName evidence="12 13">Multifunctional fusion protein</fullName>
    </recommendedName>
    <domain>
        <recommendedName>
            <fullName evidence="13">Porphobilinogen deaminase</fullName>
            <shortName evidence="13">PBG</shortName>
            <ecNumber evidence="13">2.5.1.61</ecNumber>
        </recommendedName>
        <alternativeName>
            <fullName evidence="13">Hydroxymethylbilane synthase</fullName>
        </alternativeName>
        <alternativeName>
            <fullName evidence="13">Pre-uroporphyrinogen synthase</fullName>
            <shortName evidence="13">HMBS</shortName>
        </alternativeName>
    </domain>
    <domain>
        <recommendedName>
            <fullName evidence="12">Glutamyl-tRNA reductase</fullName>
            <shortName evidence="12">GluTR</shortName>
            <ecNumber evidence="12">1.2.1.70</ecNumber>
        </recommendedName>
    </domain>
</protein>
<feature type="binding site" evidence="12">
    <location>
        <begin position="49"/>
        <end position="52"/>
    </location>
    <ligand>
        <name>substrate</name>
    </ligand>
</feature>
<feature type="binding site" evidence="12">
    <location>
        <position position="120"/>
    </location>
    <ligand>
        <name>substrate</name>
    </ligand>
</feature>
<dbReference type="UniPathway" id="UPA00251">
    <property type="reaction ID" value="UER00316"/>
</dbReference>
<dbReference type="SUPFAM" id="SSF69075">
    <property type="entry name" value="Glutamyl tRNA-reductase dimerization domain"/>
    <property type="match status" value="1"/>
</dbReference>
<evidence type="ECO:0000256" key="13">
    <source>
        <dbReference type="HAMAP-Rule" id="MF_00260"/>
    </source>
</evidence>
<dbReference type="InterPro" id="IPR036291">
    <property type="entry name" value="NAD(P)-bd_dom_sf"/>
</dbReference>
<reference evidence="22" key="1">
    <citation type="submission" date="2017-02" db="EMBL/GenBank/DDBJ databases">
        <authorList>
            <person name="Dridi B."/>
        </authorList>
    </citation>
    <scope>NUCLEOTIDE SEQUENCE [LARGE SCALE GENOMIC DNA]</scope>
    <source>
        <strain evidence="22">B Co 03.10</strain>
    </source>
</reference>
<dbReference type="EC" id="1.2.1.70" evidence="12"/>
<comment type="function">
    <text evidence="12">Catalyzes the NADPH-dependent reduction of glutamyl-tRNA(Glu) to glutamate 1-semialdehyde (GSA).</text>
</comment>
<dbReference type="Proteomes" id="UP000196581">
    <property type="component" value="Unassembled WGS sequence"/>
</dbReference>
<comment type="similarity">
    <text evidence="4 12 14">Belongs to the glutamyl-tRNA reductase family.</text>
</comment>
<dbReference type="SUPFAM" id="SSF51735">
    <property type="entry name" value="NAD(P)-binding Rossmann-fold domains"/>
    <property type="match status" value="1"/>
</dbReference>
<dbReference type="Gene3D" id="3.30.160.40">
    <property type="entry name" value="Porphobilinogen deaminase, C-terminal domain"/>
    <property type="match status" value="1"/>
</dbReference>
<evidence type="ECO:0000256" key="15">
    <source>
        <dbReference type="SAM" id="MobiDB-lite"/>
    </source>
</evidence>
<keyword evidence="8 12" id="KW-0560">Oxidoreductase</keyword>
<dbReference type="PANTHER" id="PTHR43013">
    <property type="entry name" value="GLUTAMYL-TRNA REDUCTASE"/>
    <property type="match status" value="1"/>
</dbReference>
<gene>
    <name evidence="12" type="primary">hemA</name>
    <name evidence="13" type="synonym">hemC</name>
    <name evidence="21" type="ORF">FM105_09280</name>
</gene>
<evidence type="ECO:0000256" key="2">
    <source>
        <dbReference type="ARBA" id="ARBA00005059"/>
    </source>
</evidence>
<evidence type="ECO:0000256" key="5">
    <source>
        <dbReference type="ARBA" id="ARBA00011245"/>
    </source>
</evidence>
<evidence type="ECO:0000256" key="14">
    <source>
        <dbReference type="RuleBase" id="RU000584"/>
    </source>
</evidence>
<comment type="function">
    <text evidence="1 13">Tetrapolymerization of the monopyrrole PBG into the hydroxymethylbilane pre-uroporphyrinogen in several discrete steps.</text>
</comment>
<evidence type="ECO:0000259" key="18">
    <source>
        <dbReference type="Pfam" id="PF01488"/>
    </source>
</evidence>
<dbReference type="HAMAP" id="MF_00087">
    <property type="entry name" value="Glu_tRNA_reductase"/>
    <property type="match status" value="1"/>
</dbReference>
<feature type="modified residue" description="S-(dipyrrolylmethanemethyl)cysteine" evidence="13">
    <location>
        <position position="842"/>
    </location>
</feature>
<evidence type="ECO:0000259" key="16">
    <source>
        <dbReference type="Pfam" id="PF00745"/>
    </source>
</evidence>
<dbReference type="RefSeq" id="WP_087007522.1">
    <property type="nucleotide sequence ID" value="NZ_FWFF01000017.1"/>
</dbReference>
<comment type="domain">
    <text evidence="12">Possesses an unusual extended V-shaped dimeric structure with each monomer consisting of three distinct domains arranged along a curved 'spinal' alpha-helix. The N-terminal catalytic domain specifically recognizes the glutamate moiety of the substrate. The second domain is the NADPH-binding domain, and the third C-terminal domain is responsible for dimerization.</text>
</comment>
<dbReference type="InterPro" id="IPR000860">
    <property type="entry name" value="HemC"/>
</dbReference>
<evidence type="ECO:0000259" key="20">
    <source>
        <dbReference type="Pfam" id="PF05201"/>
    </source>
</evidence>
<comment type="miscellaneous">
    <text evidence="13">The porphobilinogen subunits are added to the dipyrromethane group.</text>
</comment>
<dbReference type="InterPro" id="IPR036343">
    <property type="entry name" value="GluRdtase_N_sf"/>
</dbReference>
<evidence type="ECO:0000313" key="21">
    <source>
        <dbReference type="EMBL" id="SLM98662.1"/>
    </source>
</evidence>
<dbReference type="PRINTS" id="PR00151">
    <property type="entry name" value="PORPHBDMNASE"/>
</dbReference>
<feature type="site" description="Important for activity" evidence="12">
    <location>
        <position position="99"/>
    </location>
</feature>
<dbReference type="Pfam" id="PF01488">
    <property type="entry name" value="Shikimate_DH"/>
    <property type="match status" value="1"/>
</dbReference>
<comment type="pathway">
    <text evidence="2 12 14">Porphyrin-containing compound metabolism; protoporphyrin-IX biosynthesis; 5-aminolevulinate from L-glutamyl-tRNA(Glu): step 1/2.</text>
</comment>
<sequence>MTTLVLGVSHRSAPMSVLDAVALSGRNVDLLTDRVLGGEYVDGALVLATCNRLEIVADVRAFHGGLADVGSALVSVTGIEWAELAHHVYVRFDDKAVEHLLTVAAGLDSMAVGESQILGQLRQSYSAAQEEGHLTGELSRTVQESLRVGKRAHAETELDSVARSLLDTALTEAVPHIGPLADADVLVVGAGAMSGLSVATLARQGVASVTVLNRTLDKAQRLADSVGGRARELTPAVLAEEFARADLVISVTGARGTVIDAGTVTASLDHLAPGEEPTSTFVVDLALPFDVDPDVETHEHVRTIGLEGLSSLFADSAYTQTSGVVEIVTQVRSIIHEEIAALSASRRARQIAPTVTALRRQARDTVDREFERLSRRLGDRVSDKDLDDIRKSLRRVATNLIHTPTVRVKELMGADDESVDYAAALSMLFDLQRTPPAAVESASAPGPDSTATAAEAMAANPFVLASASAPEGAGSISESGFASGTGFVSGSVTGSVTGSGSVTALATAPTAVLNPAAAVSTPETGPVTSAGPVAGTSPVAGAASSAVTSASASSSAGSSQATPSQASSSADDHYVVADGQRPVADHTLDVVEPDEPTGRTVRLGTRRSQLARSQSTAIAQQLAAQTGWRVEIVEVVTEGDVNMRPLASFGGTGVFVSAVRSALLSGTIDIAVHSLKDLPTAPAPGIHLGAVPPRVDPSDVLIARDGMRLTDLPAGSVIGTGSPRRAAQLRDARPDIEVTGVRGNVETRIRHVTEGRLDGVVLAAAGVRRLGRIDEATDVLVGPIMLPAPGQGALGIECRDATADLNADDASLRDALHGLHDHTTALAVDCERAILSRAEAGCSAPIGALATLDGRTLEVSGVLADDEGTLLRVTKATQLPTAGDSDRASADSATASADSATASSEAAHAARLDAAKDLGARVAEELLDGLGIDPRKSVGANAPQTHLPTTHHAAGGDEGGESS</sequence>
<dbReference type="EMBL" id="FWFF01000017">
    <property type="protein sequence ID" value="SLM98662.1"/>
    <property type="molecule type" value="Genomic_DNA"/>
</dbReference>
<feature type="binding site" evidence="12">
    <location>
        <begin position="189"/>
        <end position="194"/>
    </location>
    <ligand>
        <name>NADP(+)</name>
        <dbReference type="ChEBI" id="CHEBI:58349"/>
    </ligand>
</feature>
<dbReference type="NCBIfam" id="TIGR01035">
    <property type="entry name" value="hemA"/>
    <property type="match status" value="1"/>
</dbReference>
<dbReference type="PROSITE" id="PS00747">
    <property type="entry name" value="GLUTR"/>
    <property type="match status" value="1"/>
</dbReference>
<feature type="binding site" evidence="12">
    <location>
        <begin position="114"/>
        <end position="116"/>
    </location>
    <ligand>
        <name>substrate</name>
    </ligand>
</feature>
<feature type="compositionally biased region" description="Low complexity" evidence="15">
    <location>
        <begin position="890"/>
        <end position="902"/>
    </location>
</feature>